<evidence type="ECO:0000313" key="3">
    <source>
        <dbReference type="EMBL" id="TGX38753.1"/>
    </source>
</evidence>
<accession>A0A4S1W8K1</accession>
<dbReference type="PANTHER" id="PTHR36919">
    <property type="entry name" value="BLR1215 PROTEIN"/>
    <property type="match status" value="1"/>
</dbReference>
<dbReference type="InterPro" id="IPR019223">
    <property type="entry name" value="DUF2147"/>
</dbReference>
<feature type="chain" id="PRO_5020259750" evidence="1">
    <location>
        <begin position="39"/>
        <end position="154"/>
    </location>
</feature>
<feature type="signal peptide" evidence="1">
    <location>
        <begin position="1"/>
        <end position="38"/>
    </location>
</feature>
<dbReference type="Gene3D" id="2.40.128.520">
    <property type="match status" value="1"/>
</dbReference>
<organism evidence="3 4">
    <name type="scientific">Sphingomonas naasensis</name>
    <dbReference type="NCBI Taxonomy" id="1344951"/>
    <lineage>
        <taxon>Bacteria</taxon>
        <taxon>Pseudomonadati</taxon>
        <taxon>Pseudomonadota</taxon>
        <taxon>Alphaproteobacteria</taxon>
        <taxon>Sphingomonadales</taxon>
        <taxon>Sphingomonadaceae</taxon>
        <taxon>Sphingomonas</taxon>
    </lineage>
</organism>
<proteinExistence type="predicted"/>
<evidence type="ECO:0000259" key="2">
    <source>
        <dbReference type="Pfam" id="PF09917"/>
    </source>
</evidence>
<dbReference type="EMBL" id="SRXU01000009">
    <property type="protein sequence ID" value="TGX38753.1"/>
    <property type="molecule type" value="Genomic_DNA"/>
</dbReference>
<comment type="caution">
    <text evidence="3">The sequence shown here is derived from an EMBL/GenBank/DDBJ whole genome shotgun (WGS) entry which is preliminary data.</text>
</comment>
<protein>
    <submittedName>
        <fullName evidence="3">DUF2147 domain-containing protein</fullName>
    </submittedName>
</protein>
<dbReference type="AlphaFoldDB" id="A0A4S1W8K1"/>
<dbReference type="Pfam" id="PF09917">
    <property type="entry name" value="DUF2147"/>
    <property type="match status" value="1"/>
</dbReference>
<dbReference type="OrthoDB" id="9811671at2"/>
<dbReference type="Proteomes" id="UP000309848">
    <property type="component" value="Unassembled WGS sequence"/>
</dbReference>
<reference evidence="3 4" key="1">
    <citation type="submission" date="2019-04" db="EMBL/GenBank/DDBJ databases">
        <title>Sphingomonas psychrotolerans sp. nov., isolated from soil in the Tianshan Mountains, Xinjiang, China.</title>
        <authorList>
            <person name="Luo Y."/>
            <person name="Sheng H."/>
        </authorList>
    </citation>
    <scope>NUCLEOTIDE SEQUENCE [LARGE SCALE GENOMIC DNA]</scope>
    <source>
        <strain evidence="3 4">KIS18-15</strain>
    </source>
</reference>
<name>A0A4S1W8K1_9SPHN</name>
<sequence>MGEPSGLFEKEPVMKSVVSRLLAVALVLLPVSTAPAFADEPAAPPVATEWRNPSNSVHIRIDKCDGKLCGTVTWASAKAQADARRGGTTNLVGTRLFRDLEPAGASKWHGKVFVPDIRKTFSGTLSFADSETMIGKGCVLFGIICKSQTWKRVR</sequence>
<keyword evidence="4" id="KW-1185">Reference proteome</keyword>
<feature type="domain" description="DUF2147" evidence="2">
    <location>
        <begin position="49"/>
        <end position="152"/>
    </location>
</feature>
<gene>
    <name evidence="3" type="ORF">E5A74_18155</name>
</gene>
<evidence type="ECO:0000313" key="4">
    <source>
        <dbReference type="Proteomes" id="UP000309848"/>
    </source>
</evidence>
<evidence type="ECO:0000256" key="1">
    <source>
        <dbReference type="SAM" id="SignalP"/>
    </source>
</evidence>
<dbReference type="PANTHER" id="PTHR36919:SF2">
    <property type="entry name" value="BLL6627 PROTEIN"/>
    <property type="match status" value="1"/>
</dbReference>
<keyword evidence="1" id="KW-0732">Signal</keyword>